<dbReference type="STRING" id="3055.A0A2K3DJ19"/>
<dbReference type="Gramene" id="PNW80526">
    <property type="protein sequence ID" value="PNW80526"/>
    <property type="gene ID" value="CHLRE_07g321050v5"/>
</dbReference>
<dbReference type="AlphaFoldDB" id="A0A2K3DJ19"/>
<dbReference type="Gene3D" id="3.60.20.10">
    <property type="entry name" value="Glutamine Phosphoribosylpyrophosphate, subunit 1, domain 1"/>
    <property type="match status" value="1"/>
</dbReference>
<dbReference type="GeneID" id="5726585"/>
<reference evidence="6 7" key="1">
    <citation type="journal article" date="2007" name="Science">
        <title>The Chlamydomonas genome reveals the evolution of key animal and plant functions.</title>
        <authorList>
            <person name="Merchant S.S."/>
            <person name="Prochnik S.E."/>
            <person name="Vallon O."/>
            <person name="Harris E.H."/>
            <person name="Karpowicz S.J."/>
            <person name="Witman G.B."/>
            <person name="Terry A."/>
            <person name="Salamov A."/>
            <person name="Fritz-Laylin L.K."/>
            <person name="Marechal-Drouard L."/>
            <person name="Marshall W.F."/>
            <person name="Qu L.H."/>
            <person name="Nelson D.R."/>
            <person name="Sanderfoot A.A."/>
            <person name="Spalding M.H."/>
            <person name="Kapitonov V.V."/>
            <person name="Ren Q."/>
            <person name="Ferris P."/>
            <person name="Lindquist E."/>
            <person name="Shapiro H."/>
            <person name="Lucas S.M."/>
            <person name="Grimwood J."/>
            <person name="Schmutz J."/>
            <person name="Cardol P."/>
            <person name="Cerutti H."/>
            <person name="Chanfreau G."/>
            <person name="Chen C.L."/>
            <person name="Cognat V."/>
            <person name="Croft M.T."/>
            <person name="Dent R."/>
            <person name="Dutcher S."/>
            <person name="Fernandez E."/>
            <person name="Fukuzawa H."/>
            <person name="Gonzalez-Ballester D."/>
            <person name="Gonzalez-Halphen D."/>
            <person name="Hallmann A."/>
            <person name="Hanikenne M."/>
            <person name="Hippler M."/>
            <person name="Inwood W."/>
            <person name="Jabbari K."/>
            <person name="Kalanon M."/>
            <person name="Kuras R."/>
            <person name="Lefebvre P.A."/>
            <person name="Lemaire S.D."/>
            <person name="Lobanov A.V."/>
            <person name="Lohr M."/>
            <person name="Manuell A."/>
            <person name="Meier I."/>
            <person name="Mets L."/>
            <person name="Mittag M."/>
            <person name="Mittelmeier T."/>
            <person name="Moroney J.V."/>
            <person name="Moseley J."/>
            <person name="Napoli C."/>
            <person name="Nedelcu A.M."/>
            <person name="Niyogi K."/>
            <person name="Novoselov S.V."/>
            <person name="Paulsen I.T."/>
            <person name="Pazour G."/>
            <person name="Purton S."/>
            <person name="Ral J.P."/>
            <person name="Riano-Pachon D.M."/>
            <person name="Riekhof W."/>
            <person name="Rymarquis L."/>
            <person name="Schroda M."/>
            <person name="Stern D."/>
            <person name="Umen J."/>
            <person name="Willows R."/>
            <person name="Wilson N."/>
            <person name="Zimmer S.L."/>
            <person name="Allmer J."/>
            <person name="Balk J."/>
            <person name="Bisova K."/>
            <person name="Chen C.J."/>
            <person name="Elias M."/>
            <person name="Gendler K."/>
            <person name="Hauser C."/>
            <person name="Lamb M.R."/>
            <person name="Ledford H."/>
            <person name="Long J.C."/>
            <person name="Minagawa J."/>
            <person name="Page M.D."/>
            <person name="Pan J."/>
            <person name="Pootakham W."/>
            <person name="Roje S."/>
            <person name="Rose A."/>
            <person name="Stahlberg E."/>
            <person name="Terauchi A.M."/>
            <person name="Yang P."/>
            <person name="Ball S."/>
            <person name="Bowler C."/>
            <person name="Dieckmann C.L."/>
            <person name="Gladyshev V.N."/>
            <person name="Green P."/>
            <person name="Jorgensen R."/>
            <person name="Mayfield S."/>
            <person name="Mueller-Roeber B."/>
            <person name="Rajamani S."/>
            <person name="Sayre R.T."/>
            <person name="Brokstein P."/>
            <person name="Dubchak I."/>
            <person name="Goodstein D."/>
            <person name="Hornick L."/>
            <person name="Huang Y.W."/>
            <person name="Jhaveri J."/>
            <person name="Luo Y."/>
            <person name="Martinez D."/>
            <person name="Ngau W.C."/>
            <person name="Otillar B."/>
            <person name="Poliakov A."/>
            <person name="Porter A."/>
            <person name="Szajkowski L."/>
            <person name="Werner G."/>
            <person name="Zhou K."/>
            <person name="Grigoriev I.V."/>
            <person name="Rokhsar D.S."/>
            <person name="Grossman A.R."/>
        </authorList>
    </citation>
    <scope>NUCLEOTIDE SEQUENCE [LARGE SCALE GENOMIC DNA]</scope>
    <source>
        <strain evidence="7">CC-503</strain>
    </source>
</reference>
<keyword evidence="3" id="KW-0315">Glutamine amidotransferase</keyword>
<keyword evidence="1" id="KW-0028">Amino-acid biosynthesis</keyword>
<feature type="region of interest" description="Disordered" evidence="4">
    <location>
        <begin position="98"/>
        <end position="155"/>
    </location>
</feature>
<dbReference type="Pfam" id="PF00733">
    <property type="entry name" value="Asn_synthase"/>
    <property type="match status" value="1"/>
</dbReference>
<organism evidence="6 7">
    <name type="scientific">Chlamydomonas reinhardtii</name>
    <name type="common">Chlamydomonas smithii</name>
    <dbReference type="NCBI Taxonomy" id="3055"/>
    <lineage>
        <taxon>Eukaryota</taxon>
        <taxon>Viridiplantae</taxon>
        <taxon>Chlorophyta</taxon>
        <taxon>core chlorophytes</taxon>
        <taxon>Chlorophyceae</taxon>
        <taxon>CS clade</taxon>
        <taxon>Chlamydomonadales</taxon>
        <taxon>Chlamydomonadaceae</taxon>
        <taxon>Chlamydomonas</taxon>
    </lineage>
</organism>
<dbReference type="Gene3D" id="3.40.50.620">
    <property type="entry name" value="HUPs"/>
    <property type="match status" value="1"/>
</dbReference>
<dbReference type="PANTHER" id="PTHR45937:SF1">
    <property type="entry name" value="ASPARAGINE SYNTHETASE DOMAIN-CONTAINING PROTEIN 1"/>
    <property type="match status" value="1"/>
</dbReference>
<evidence type="ECO:0000256" key="1">
    <source>
        <dbReference type="ARBA" id="ARBA00022605"/>
    </source>
</evidence>
<evidence type="ECO:0000313" key="7">
    <source>
        <dbReference type="Proteomes" id="UP000006906"/>
    </source>
</evidence>
<dbReference type="OrthoDB" id="10252281at2759"/>
<protein>
    <recommendedName>
        <fullName evidence="5">Asparagine synthetase domain-containing protein</fullName>
    </recommendedName>
</protein>
<dbReference type="GO" id="GO:0004066">
    <property type="term" value="F:asparagine synthase (glutamine-hydrolyzing) activity"/>
    <property type="evidence" value="ECO:0007669"/>
    <property type="project" value="InterPro"/>
</dbReference>
<feature type="region of interest" description="Disordered" evidence="4">
    <location>
        <begin position="172"/>
        <end position="203"/>
    </location>
</feature>
<feature type="domain" description="Asparagine synthetase" evidence="5">
    <location>
        <begin position="647"/>
        <end position="802"/>
    </location>
</feature>
<sequence length="857" mass="86942">MEQRLREIFGGLDVPPGTNDGARLLRELAAAGDAVPEVLGPIRGPWALLFWDPNRQRLWFGRDVLGRRSLLVHWPDAAEPRLLMSSASELGTASVGLGAANGSQRAHGQGQEEAEAQPDGQGRAGAVAVTESAAASGGGQEDGDEPSGSDGFWTELPPGLYSIDLGLSMGGGGVGGHGSAEAGSSGGPAVSGREEETVNSAATGNRWQCIHTKFILPAGTRDAAGAADAGRNGGGSSRSDGGGGCSAAGGSGGDLQLCVLRHGWRDPLLRELEAYRRAESLLPTAACSSAESAYCGAGADTDLGAEAAVAGGADALEAAAVTAGEAHGAQGAAAAAHRWAADDAAALVRPMSLPRSPDIASHVDQLAVGLLNVMLAAIRVRCACIEPRSPHPSAAYGAAVAKAAAAAAAAATVAAEGSSCPPWPSWRASDPQAYNAAAVAVPTGAVASVTPAAGAVAGGAAPLAPQPPPPVMILFSGGVDSVLLAALAHRALPLDFPIDLCNVCFDGGKSPDRGAARCALRELAQACPGRPWRLLEVDATLEDVDRHKMRILSLLRPAHTVMDLNIGAALWLAASGQGNLRLPPPPPCHAVADAATVPAAAAAEGPASTSGEALRVAGSRAAASAGSGGSNGPSNEEVLLPYYGSPARVVLLGHGADEQCGGYGRHRTRFRLGSSEPCDGAAAAAAVGGADGADGGVGDEGATASIGEAGGWRALAAELELDVRRLWIRNLGRDDRLVSDWGREARHPFLDESVMQLLLRARLSSIVDFIQPPGRGDKQVLRRALALLGLPEAASRVKRAIQFGSRIGKQHNRREFGSNRAANRQNAGGVALQDVTKAAAEAVSKAWVKPPKGQRGG</sequence>
<evidence type="ECO:0000256" key="3">
    <source>
        <dbReference type="ARBA" id="ARBA00022962"/>
    </source>
</evidence>
<feature type="compositionally biased region" description="Low complexity" evidence="4">
    <location>
        <begin position="124"/>
        <end position="135"/>
    </location>
</feature>
<dbReference type="InterPro" id="IPR051857">
    <property type="entry name" value="Asn_synthetase_domain"/>
</dbReference>
<dbReference type="InterPro" id="IPR001962">
    <property type="entry name" value="Asn_synthase"/>
</dbReference>
<gene>
    <name evidence="6" type="ORF">CHLRE_07g321050v5</name>
</gene>
<dbReference type="SUPFAM" id="SSF56235">
    <property type="entry name" value="N-terminal nucleophile aminohydrolases (Ntn hydrolases)"/>
    <property type="match status" value="1"/>
</dbReference>
<feature type="compositionally biased region" description="Gly residues" evidence="4">
    <location>
        <begin position="231"/>
        <end position="245"/>
    </location>
</feature>
<evidence type="ECO:0000313" key="6">
    <source>
        <dbReference type="EMBL" id="PNW80526.1"/>
    </source>
</evidence>
<keyword evidence="7" id="KW-1185">Reference proteome</keyword>
<proteinExistence type="predicted"/>
<feature type="region of interest" description="Disordered" evidence="4">
    <location>
        <begin position="224"/>
        <end position="245"/>
    </location>
</feature>
<dbReference type="FunCoup" id="A0A2K3DJ19">
    <property type="interactions" value="1711"/>
</dbReference>
<dbReference type="GO" id="GO:0006529">
    <property type="term" value="P:asparagine biosynthetic process"/>
    <property type="evidence" value="ECO:0007669"/>
    <property type="project" value="UniProtKB-KW"/>
</dbReference>
<dbReference type="ExpressionAtlas" id="A0A2K3DJ19">
    <property type="expression patterns" value="baseline and differential"/>
</dbReference>
<dbReference type="Proteomes" id="UP000006906">
    <property type="component" value="Chromosome 7"/>
</dbReference>
<dbReference type="KEGG" id="cre:CHLRE_07g321050v5"/>
<name>A0A2K3DJ19_CHLRE</name>
<dbReference type="InterPro" id="IPR029055">
    <property type="entry name" value="Ntn_hydrolases_N"/>
</dbReference>
<dbReference type="PANTHER" id="PTHR45937">
    <property type="entry name" value="ASPARAGINE SYNTHETASE DOMAIN-CONTAINING PROTEIN 1"/>
    <property type="match status" value="1"/>
</dbReference>
<dbReference type="EMBL" id="CM008968">
    <property type="protein sequence ID" value="PNW80526.1"/>
    <property type="molecule type" value="Genomic_DNA"/>
</dbReference>
<dbReference type="CDD" id="cd01991">
    <property type="entry name" value="Asn_synthase_B_C"/>
    <property type="match status" value="1"/>
</dbReference>
<dbReference type="InterPro" id="IPR014729">
    <property type="entry name" value="Rossmann-like_a/b/a_fold"/>
</dbReference>
<dbReference type="RefSeq" id="XP_042922542.1">
    <property type="nucleotide sequence ID" value="XM_043063974.1"/>
</dbReference>
<feature type="compositionally biased region" description="Low complexity" evidence="4">
    <location>
        <begin position="179"/>
        <end position="191"/>
    </location>
</feature>
<evidence type="ECO:0000256" key="2">
    <source>
        <dbReference type="ARBA" id="ARBA00022888"/>
    </source>
</evidence>
<evidence type="ECO:0000259" key="5">
    <source>
        <dbReference type="Pfam" id="PF00733"/>
    </source>
</evidence>
<dbReference type="SUPFAM" id="SSF52402">
    <property type="entry name" value="Adenine nucleotide alpha hydrolases-like"/>
    <property type="match status" value="1"/>
</dbReference>
<accession>A0A2K3DJ19</accession>
<evidence type="ECO:0000256" key="4">
    <source>
        <dbReference type="SAM" id="MobiDB-lite"/>
    </source>
</evidence>
<dbReference type="InParanoid" id="A0A2K3DJ19"/>
<keyword evidence="2" id="KW-0061">Asparagine biosynthesis</keyword>